<dbReference type="SUPFAM" id="SSF50475">
    <property type="entry name" value="FMN-binding split barrel"/>
    <property type="match status" value="1"/>
</dbReference>
<comment type="caution">
    <text evidence="3">The sequence shown here is derived from an EMBL/GenBank/DDBJ whole genome shotgun (WGS) entry which is preliminary data.</text>
</comment>
<organism evidence="3 4">
    <name type="scientific">Haloferax litoreum</name>
    <dbReference type="NCBI Taxonomy" id="2666140"/>
    <lineage>
        <taxon>Archaea</taxon>
        <taxon>Methanobacteriati</taxon>
        <taxon>Methanobacteriota</taxon>
        <taxon>Stenosarchaea group</taxon>
        <taxon>Halobacteria</taxon>
        <taxon>Halobacteriales</taxon>
        <taxon>Haloferacaceae</taxon>
        <taxon>Haloferax</taxon>
    </lineage>
</organism>
<dbReference type="Pfam" id="PF01243">
    <property type="entry name" value="PNPOx_N"/>
    <property type="match status" value="1"/>
</dbReference>
<dbReference type="InterPro" id="IPR052019">
    <property type="entry name" value="F420H2_bilvrd_red/Heme_oxyg"/>
</dbReference>
<dbReference type="GO" id="GO:0005829">
    <property type="term" value="C:cytosol"/>
    <property type="evidence" value="ECO:0007669"/>
    <property type="project" value="TreeGrafter"/>
</dbReference>
<gene>
    <name evidence="3" type="ORF">GJR96_16755</name>
</gene>
<evidence type="ECO:0000313" key="4">
    <source>
        <dbReference type="Proteomes" id="UP000439022"/>
    </source>
</evidence>
<evidence type="ECO:0000313" key="3">
    <source>
        <dbReference type="EMBL" id="MRX23596.1"/>
    </source>
</evidence>
<feature type="domain" description="Pyridoxamine 5'-phosphate oxidase N-terminal" evidence="2">
    <location>
        <begin position="5"/>
        <end position="123"/>
    </location>
</feature>
<proteinExistence type="predicted"/>
<dbReference type="GO" id="GO:0016627">
    <property type="term" value="F:oxidoreductase activity, acting on the CH-CH group of donors"/>
    <property type="evidence" value="ECO:0007669"/>
    <property type="project" value="TreeGrafter"/>
</dbReference>
<dbReference type="Gene3D" id="2.30.110.10">
    <property type="entry name" value="Electron Transport, Fmn-binding Protein, Chain A"/>
    <property type="match status" value="1"/>
</dbReference>
<keyword evidence="4" id="KW-1185">Reference proteome</keyword>
<dbReference type="Proteomes" id="UP000439022">
    <property type="component" value="Unassembled WGS sequence"/>
</dbReference>
<sequence>MTDVSEEVADLLTSEPLMAHVGTCVDGRPHVAPVWYYFDAEHSVVEILTTGRKLSNIRSNPRVALSIQKDIDGQAQWRVTLLGTATVVDDDEQLRDATRRINTKYGADESAWPENELVRIRVGTVTSNTY</sequence>
<accession>A0A6A8GKP9</accession>
<name>A0A6A8GKP9_9EURY</name>
<protein>
    <submittedName>
        <fullName evidence="3">Pyridoxamine 5'-phosphate oxidase family protein</fullName>
    </submittedName>
</protein>
<keyword evidence="1" id="KW-0560">Oxidoreductase</keyword>
<reference evidence="3 4" key="1">
    <citation type="submission" date="2019-11" db="EMBL/GenBank/DDBJ databases">
        <title>Whole genome sequence of Haloferax sp. MBLA0076.</title>
        <authorList>
            <person name="Seo M.-J."/>
            <person name="Cho E.-S."/>
        </authorList>
    </citation>
    <scope>NUCLEOTIDE SEQUENCE [LARGE SCALE GENOMIC DNA]</scope>
    <source>
        <strain evidence="3 4">MBLA0076</strain>
    </source>
</reference>
<dbReference type="PANTHER" id="PTHR35176">
    <property type="entry name" value="HEME OXYGENASE HI_0854-RELATED"/>
    <property type="match status" value="1"/>
</dbReference>
<dbReference type="PANTHER" id="PTHR35176:SF6">
    <property type="entry name" value="HEME OXYGENASE HI_0854-RELATED"/>
    <property type="match status" value="1"/>
</dbReference>
<evidence type="ECO:0000259" key="2">
    <source>
        <dbReference type="Pfam" id="PF01243"/>
    </source>
</evidence>
<dbReference type="RefSeq" id="WP_151164622.1">
    <property type="nucleotide sequence ID" value="NZ_WKJO01000002.1"/>
</dbReference>
<dbReference type="GO" id="GO:0070967">
    <property type="term" value="F:coenzyme F420 binding"/>
    <property type="evidence" value="ECO:0007669"/>
    <property type="project" value="TreeGrafter"/>
</dbReference>
<evidence type="ECO:0000256" key="1">
    <source>
        <dbReference type="ARBA" id="ARBA00023002"/>
    </source>
</evidence>
<dbReference type="EMBL" id="WKJO01000002">
    <property type="protein sequence ID" value="MRX23596.1"/>
    <property type="molecule type" value="Genomic_DNA"/>
</dbReference>
<dbReference type="InterPro" id="IPR012349">
    <property type="entry name" value="Split_barrel_FMN-bd"/>
</dbReference>
<dbReference type="AlphaFoldDB" id="A0A6A8GKP9"/>
<dbReference type="InterPro" id="IPR011576">
    <property type="entry name" value="Pyridox_Oxase_N"/>
</dbReference>